<name>A0ABV9HWJ5_9FLAO</name>
<evidence type="ECO:0000313" key="6">
    <source>
        <dbReference type="EMBL" id="MFC4634182.1"/>
    </source>
</evidence>
<comment type="caution">
    <text evidence="6">The sequence shown here is derived from an EMBL/GenBank/DDBJ whole genome shotgun (WGS) entry which is preliminary data.</text>
</comment>
<dbReference type="EMBL" id="JBHSFV010000005">
    <property type="protein sequence ID" value="MFC4634182.1"/>
    <property type="molecule type" value="Genomic_DNA"/>
</dbReference>
<keyword evidence="3" id="KW-0378">Hydrolase</keyword>
<gene>
    <name evidence="6" type="ORF">ACFO3O_09710</name>
</gene>
<proteinExistence type="predicted"/>
<evidence type="ECO:0000256" key="3">
    <source>
        <dbReference type="ARBA" id="ARBA00022801"/>
    </source>
</evidence>
<dbReference type="PANTHER" id="PTHR15162">
    <property type="entry name" value="ASPARTOACYLASE"/>
    <property type="match status" value="1"/>
</dbReference>
<keyword evidence="2" id="KW-0479">Metal-binding</keyword>
<keyword evidence="7" id="KW-1185">Reference proteome</keyword>
<dbReference type="InterPro" id="IPR055438">
    <property type="entry name" value="AstE_AspA_cat"/>
</dbReference>
<evidence type="ECO:0000256" key="1">
    <source>
        <dbReference type="ARBA" id="ARBA00001947"/>
    </source>
</evidence>
<evidence type="ECO:0000256" key="2">
    <source>
        <dbReference type="ARBA" id="ARBA00022723"/>
    </source>
</evidence>
<evidence type="ECO:0000313" key="7">
    <source>
        <dbReference type="Proteomes" id="UP001596043"/>
    </source>
</evidence>
<dbReference type="InterPro" id="IPR050178">
    <property type="entry name" value="AspA/AstE_fam"/>
</dbReference>
<dbReference type="SUPFAM" id="SSF53187">
    <property type="entry name" value="Zn-dependent exopeptidases"/>
    <property type="match status" value="1"/>
</dbReference>
<dbReference type="PANTHER" id="PTHR15162:SF7">
    <property type="entry name" value="SUCCINYLGLUTAMATE DESUCCINYLASE"/>
    <property type="match status" value="1"/>
</dbReference>
<comment type="cofactor">
    <cofactor evidence="1">
        <name>Zn(2+)</name>
        <dbReference type="ChEBI" id="CHEBI:29105"/>
    </cofactor>
</comment>
<reference evidence="7" key="1">
    <citation type="journal article" date="2019" name="Int. J. Syst. Evol. Microbiol.">
        <title>The Global Catalogue of Microorganisms (GCM) 10K type strain sequencing project: providing services to taxonomists for standard genome sequencing and annotation.</title>
        <authorList>
            <consortium name="The Broad Institute Genomics Platform"/>
            <consortium name="The Broad Institute Genome Sequencing Center for Infectious Disease"/>
            <person name="Wu L."/>
            <person name="Ma J."/>
        </authorList>
    </citation>
    <scope>NUCLEOTIDE SEQUENCE [LARGE SCALE GENOMIC DNA]</scope>
    <source>
        <strain evidence="7">YJ-61-S</strain>
    </source>
</reference>
<organism evidence="6 7">
    <name type="scientific">Dokdonia ponticola</name>
    <dbReference type="NCBI Taxonomy" id="2041041"/>
    <lineage>
        <taxon>Bacteria</taxon>
        <taxon>Pseudomonadati</taxon>
        <taxon>Bacteroidota</taxon>
        <taxon>Flavobacteriia</taxon>
        <taxon>Flavobacteriales</taxon>
        <taxon>Flavobacteriaceae</taxon>
        <taxon>Dokdonia</taxon>
    </lineage>
</organism>
<accession>A0ABV9HWJ5</accession>
<protein>
    <submittedName>
        <fullName evidence="6">Succinylglutamate desuccinylase/aspartoacylase family protein</fullName>
    </submittedName>
</protein>
<dbReference type="Proteomes" id="UP001596043">
    <property type="component" value="Unassembled WGS sequence"/>
</dbReference>
<dbReference type="Pfam" id="PF24827">
    <property type="entry name" value="AstE_AspA_cat"/>
    <property type="match status" value="1"/>
</dbReference>
<dbReference type="RefSeq" id="WP_379978408.1">
    <property type="nucleotide sequence ID" value="NZ_JBHSFV010000005.1"/>
</dbReference>
<sequence>MSKIYSKALNESINVHRIIGRVDGEKQGPCLLFFGGIHGNEPSGVFALHQVIQELETKKEALSGSCIAISGNLWALERGVRYQEADLNRLWTSATVDAIKKGDFIPKNEDEKEQIAIFNTLQDILTSETGPFYFFDLHTTSSHTIPFITVNDSLLNRAFTNQYPIPLILGIEEYLNGPLLSYINELGYVSFGFEAGQHDELSAIENHKIFIYLSLVFSGALDQSVIAYKEYLKKWSLLQPQHQAFYEIYHRFQLKKKDDFTMKPGFSNFQSVQRNTALATLNGKTVYAKKKAIIFMPLYQNQGDDGYFLIRKIPPFFLWLSKFVRKYAIDRLFVFLPGIRWASDKKETMIVDLRIAKFISKQLFHLFGYRSKQIDKNHLLIKNREYQSRKQEYANENWYKKYS</sequence>
<keyword evidence="4" id="KW-0862">Zinc</keyword>
<evidence type="ECO:0000259" key="5">
    <source>
        <dbReference type="Pfam" id="PF24827"/>
    </source>
</evidence>
<feature type="domain" description="Succinylglutamate desuccinylase/Aspartoacylase catalytic" evidence="5">
    <location>
        <begin position="28"/>
        <end position="199"/>
    </location>
</feature>
<dbReference type="Gene3D" id="3.40.630.10">
    <property type="entry name" value="Zn peptidases"/>
    <property type="match status" value="1"/>
</dbReference>
<evidence type="ECO:0000256" key="4">
    <source>
        <dbReference type="ARBA" id="ARBA00022833"/>
    </source>
</evidence>